<dbReference type="GO" id="GO:0030246">
    <property type="term" value="F:carbohydrate binding"/>
    <property type="evidence" value="ECO:0007669"/>
    <property type="project" value="InterPro"/>
</dbReference>
<dbReference type="SUPFAM" id="SSF57492">
    <property type="entry name" value="Trefoil"/>
    <property type="match status" value="1"/>
</dbReference>
<dbReference type="InterPro" id="IPR013780">
    <property type="entry name" value="Glyco_hydro_b"/>
</dbReference>
<dbReference type="CDD" id="cd14752">
    <property type="entry name" value="GH31_N"/>
    <property type="match status" value="1"/>
</dbReference>
<evidence type="ECO:0000256" key="5">
    <source>
        <dbReference type="ARBA" id="ARBA00023136"/>
    </source>
</evidence>
<evidence type="ECO:0000256" key="11">
    <source>
        <dbReference type="SAM" id="SignalP"/>
    </source>
</evidence>
<dbReference type="GO" id="GO:0016020">
    <property type="term" value="C:membrane"/>
    <property type="evidence" value="ECO:0007669"/>
    <property type="project" value="UniProtKB-SubCell"/>
</dbReference>
<keyword evidence="6" id="KW-1015">Disulfide bond</keyword>
<dbReference type="Gene3D" id="2.60.40.1760">
    <property type="entry name" value="glycosyl hydrolase (family 31)"/>
    <property type="match status" value="1"/>
</dbReference>
<dbReference type="CDD" id="cd06602">
    <property type="entry name" value="GH31_MGAM_SI_GAA"/>
    <property type="match status" value="1"/>
</dbReference>
<feature type="chain" id="PRO_5021985051" description="P-type domain-containing protein" evidence="11">
    <location>
        <begin position="19"/>
        <end position="881"/>
    </location>
</feature>
<evidence type="ECO:0000259" key="12">
    <source>
        <dbReference type="PROSITE" id="PS51448"/>
    </source>
</evidence>
<dbReference type="InterPro" id="IPR044913">
    <property type="entry name" value="P_trefoil_dom_sf"/>
</dbReference>
<evidence type="ECO:0000256" key="2">
    <source>
        <dbReference type="ARBA" id="ARBA00007806"/>
    </source>
</evidence>
<feature type="domain" description="P-type" evidence="12">
    <location>
        <begin position="13"/>
        <end position="61"/>
    </location>
</feature>
<dbReference type="Proteomes" id="UP000318571">
    <property type="component" value="Chromosome 2"/>
</dbReference>
<sequence>MWTTGFFALILSTSVALGQNHANRIDCEPEGNADENLCYERGCVYNEVFNEPGVPWCYFPDNYGYSMVGEPQNTANGLTVELSRNSGLQSLYGNDFDTLVVTAEFQTDQRLRVKIVPKNVNRYEVPISINPGSGPANNPLYDVKLVQEVNGFALKVIRKATGTVLFDTGLPGFVYSDQFIQFATKLPSSNIYGLGENEQHSYKHDLNWKQWIGFARDQPPSYDANMYGTHPTYTVLENDGNAHSVLILNSNAQEWKLTPNPNLIYRTIGGILDLHFFLGPSPAETNQQYTEAIGRYALPPYWSLGFHLCRYGYDSLDNMKAAVDRTAQYGIPHDAQWGDIDIMERSLDFTVSQDRFGGLSEYVNELKTKGIKFVTILDPCISIGETNYRPFDLGNEMDVWVKKSNGQPAVGRVWPEDATYFADYSSPNAREWWMTMIREFHDILAFDALWIDMNEPANFITGDETDGGCVDNNINYPPYKPHAVGDELSDKTICMDTVQEAGSHYDTHNMYGYFESEPTWSGVRSITNERGWILSRSTFIGSGNWAAHWLGDNFSNWDNLYYSIIGMLQFNRFGMPHVGADICGFIDDTNEELCARWMELGAFYPFSRNHNGYGYTDQDPGYFGDFVGQLSARVLKFRYRFLPHLYTLFYQHNTEGNTVARALWDEFPADSATWDLDRQFLWGSSFMVSPVVDQGAVTKDIYFPDARWYDISDYTTKGSVSEVSTRGGYETVDSPLDKIPIHVRGGAVFPLQLEAINTQLSRQNPWQLLVALDDSEMASGQLFMDDGISQDTIQNGNYFLASFTVENGQLSSEVVTDSFSLSGENLSEVDVMGLKSSNIDSVLVNGQPATSFTFGQGRLNIDLSGLDVKIGEAVEITWSSI</sequence>
<dbReference type="AlphaFoldDB" id="A0A553PCX7"/>
<dbReference type="Gene3D" id="2.60.40.1180">
    <property type="entry name" value="Golgi alpha-mannosidase II"/>
    <property type="match status" value="2"/>
</dbReference>
<dbReference type="PROSITE" id="PS00707">
    <property type="entry name" value="GLYCOSYL_HYDROL_F31_2"/>
    <property type="match status" value="1"/>
</dbReference>
<dbReference type="Pfam" id="PF21365">
    <property type="entry name" value="Glyco_hydro_31_3rd"/>
    <property type="match status" value="1"/>
</dbReference>
<dbReference type="Gene3D" id="4.10.110.10">
    <property type="entry name" value="Spasmolytic Protein, domain 1"/>
    <property type="match status" value="1"/>
</dbReference>
<evidence type="ECO:0000256" key="7">
    <source>
        <dbReference type="ARBA" id="ARBA00023180"/>
    </source>
</evidence>
<dbReference type="PANTHER" id="PTHR22762">
    <property type="entry name" value="ALPHA-GLUCOSIDASE"/>
    <property type="match status" value="1"/>
</dbReference>
<evidence type="ECO:0000256" key="1">
    <source>
        <dbReference type="ARBA" id="ARBA00004370"/>
    </source>
</evidence>
<dbReference type="SMART" id="SM00018">
    <property type="entry name" value="PD"/>
    <property type="match status" value="1"/>
</dbReference>
<gene>
    <name evidence="13" type="ORF">TCAL_07120</name>
</gene>
<dbReference type="Pfam" id="PF00088">
    <property type="entry name" value="Trefoil"/>
    <property type="match status" value="1"/>
</dbReference>
<evidence type="ECO:0000256" key="10">
    <source>
        <dbReference type="RuleBase" id="RU361185"/>
    </source>
</evidence>
<dbReference type="InterPro" id="IPR017853">
    <property type="entry name" value="GH"/>
</dbReference>
<dbReference type="Pfam" id="PF01055">
    <property type="entry name" value="Glyco_hydro_31_2nd"/>
    <property type="match status" value="1"/>
</dbReference>
<name>A0A553PCX7_TIGCA</name>
<keyword evidence="14" id="KW-1185">Reference proteome</keyword>
<dbReference type="InterPro" id="IPR011013">
    <property type="entry name" value="Gal_mutarotase_sf_dom"/>
</dbReference>
<accession>A0A553PCX7</accession>
<evidence type="ECO:0000256" key="6">
    <source>
        <dbReference type="ARBA" id="ARBA00023157"/>
    </source>
</evidence>
<comment type="caution">
    <text evidence="9">Lacks conserved residue(s) required for the propagation of feature annotation.</text>
</comment>
<dbReference type="GO" id="GO:0005975">
    <property type="term" value="P:carbohydrate metabolic process"/>
    <property type="evidence" value="ECO:0007669"/>
    <property type="project" value="InterPro"/>
</dbReference>
<comment type="caution">
    <text evidence="13">The sequence shown here is derived from an EMBL/GenBank/DDBJ whole genome shotgun (WGS) entry which is preliminary data.</text>
</comment>
<dbReference type="InterPro" id="IPR000322">
    <property type="entry name" value="Glyco_hydro_31_TIM"/>
</dbReference>
<dbReference type="CDD" id="cd00111">
    <property type="entry name" value="Trefoil"/>
    <property type="match status" value="1"/>
</dbReference>
<keyword evidence="5" id="KW-0472">Membrane</keyword>
<dbReference type="SUPFAM" id="SSF51011">
    <property type="entry name" value="Glycosyl hydrolase domain"/>
    <property type="match status" value="1"/>
</dbReference>
<dbReference type="PROSITE" id="PS51448">
    <property type="entry name" value="P_TREFOIL_2"/>
    <property type="match status" value="1"/>
</dbReference>
<proteinExistence type="inferred from homology"/>
<dbReference type="OrthoDB" id="1334205at2759"/>
<dbReference type="SUPFAM" id="SSF51445">
    <property type="entry name" value="(Trans)glycosidases"/>
    <property type="match status" value="1"/>
</dbReference>
<keyword evidence="7" id="KW-0325">Glycoprotein</keyword>
<organism evidence="13 14">
    <name type="scientific">Tigriopus californicus</name>
    <name type="common">Marine copepod</name>
    <dbReference type="NCBI Taxonomy" id="6832"/>
    <lineage>
        <taxon>Eukaryota</taxon>
        <taxon>Metazoa</taxon>
        <taxon>Ecdysozoa</taxon>
        <taxon>Arthropoda</taxon>
        <taxon>Crustacea</taxon>
        <taxon>Multicrustacea</taxon>
        <taxon>Hexanauplia</taxon>
        <taxon>Copepoda</taxon>
        <taxon>Harpacticoida</taxon>
        <taxon>Harpacticidae</taxon>
        <taxon>Tigriopus</taxon>
    </lineage>
</organism>
<evidence type="ECO:0000313" key="14">
    <source>
        <dbReference type="Proteomes" id="UP000318571"/>
    </source>
</evidence>
<evidence type="ECO:0000256" key="4">
    <source>
        <dbReference type="ARBA" id="ARBA00022801"/>
    </source>
</evidence>
<dbReference type="EMBL" id="VCGU01000005">
    <property type="protein sequence ID" value="TRY75541.1"/>
    <property type="molecule type" value="Genomic_DNA"/>
</dbReference>
<comment type="similarity">
    <text evidence="2 10">Belongs to the glycosyl hydrolase 31 family.</text>
</comment>
<keyword evidence="4 10" id="KW-0378">Hydrolase</keyword>
<evidence type="ECO:0000256" key="8">
    <source>
        <dbReference type="ARBA" id="ARBA00023295"/>
    </source>
</evidence>
<dbReference type="InterPro" id="IPR030459">
    <property type="entry name" value="Glyco_hydro_31_CS"/>
</dbReference>
<feature type="signal peptide" evidence="11">
    <location>
        <begin position="1"/>
        <end position="18"/>
    </location>
</feature>
<evidence type="ECO:0000313" key="13">
    <source>
        <dbReference type="EMBL" id="TRY75541.1"/>
    </source>
</evidence>
<keyword evidence="8 10" id="KW-0326">Glycosidase</keyword>
<dbReference type="STRING" id="6832.A0A553PCX7"/>
<dbReference type="InterPro" id="IPR000519">
    <property type="entry name" value="P_trefoil_dom"/>
</dbReference>
<protein>
    <recommendedName>
        <fullName evidence="12">P-type domain-containing protein</fullName>
    </recommendedName>
</protein>
<dbReference type="PANTHER" id="PTHR22762:SF133">
    <property type="entry name" value="P-TYPE DOMAIN-CONTAINING PROTEIN"/>
    <property type="match status" value="1"/>
</dbReference>
<dbReference type="Gene3D" id="3.20.20.80">
    <property type="entry name" value="Glycosidases"/>
    <property type="match status" value="1"/>
</dbReference>
<dbReference type="InterPro" id="IPR048395">
    <property type="entry name" value="Glyco_hydro_31_C"/>
</dbReference>
<evidence type="ECO:0000256" key="9">
    <source>
        <dbReference type="PROSITE-ProRule" id="PRU00779"/>
    </source>
</evidence>
<dbReference type="OMA" id="FNYPNDP"/>
<comment type="subcellular location">
    <subcellularLocation>
        <location evidence="1">Membrane</location>
    </subcellularLocation>
</comment>
<evidence type="ECO:0000256" key="3">
    <source>
        <dbReference type="ARBA" id="ARBA00022729"/>
    </source>
</evidence>
<dbReference type="SUPFAM" id="SSF74650">
    <property type="entry name" value="Galactose mutarotase-like"/>
    <property type="match status" value="1"/>
</dbReference>
<keyword evidence="3 11" id="KW-0732">Signal</keyword>
<reference evidence="13 14" key="1">
    <citation type="journal article" date="2018" name="Nat. Ecol. Evol.">
        <title>Genomic signatures of mitonuclear coevolution across populations of Tigriopus californicus.</title>
        <authorList>
            <person name="Barreto F.S."/>
            <person name="Watson E.T."/>
            <person name="Lima T.G."/>
            <person name="Willett C.S."/>
            <person name="Edmands S."/>
            <person name="Li W."/>
            <person name="Burton R.S."/>
        </authorList>
    </citation>
    <scope>NUCLEOTIDE SEQUENCE [LARGE SCALE GENOMIC DNA]</scope>
    <source>
        <strain evidence="13 14">San Diego</strain>
    </source>
</reference>
<dbReference type="GO" id="GO:0004558">
    <property type="term" value="F:alpha-1,4-glucosidase activity"/>
    <property type="evidence" value="ECO:0007669"/>
    <property type="project" value="TreeGrafter"/>
</dbReference>